<gene>
    <name evidence="5" type="ORF">HG543_13100</name>
</gene>
<evidence type="ECO:0000259" key="4">
    <source>
        <dbReference type="PROSITE" id="PS50977"/>
    </source>
</evidence>
<dbReference type="Gene3D" id="1.10.357.10">
    <property type="entry name" value="Tetracycline Repressor, domain 2"/>
    <property type="match status" value="1"/>
</dbReference>
<feature type="domain" description="HTH tetR-type" evidence="4">
    <location>
        <begin position="21"/>
        <end position="81"/>
    </location>
</feature>
<dbReference type="InterPro" id="IPR001647">
    <property type="entry name" value="HTH_TetR"/>
</dbReference>
<feature type="compositionally biased region" description="Basic and acidic residues" evidence="3">
    <location>
        <begin position="117"/>
        <end position="129"/>
    </location>
</feature>
<dbReference type="GO" id="GO:0003700">
    <property type="term" value="F:DNA-binding transcription factor activity"/>
    <property type="evidence" value="ECO:0007669"/>
    <property type="project" value="TreeGrafter"/>
</dbReference>
<feature type="region of interest" description="Disordered" evidence="3">
    <location>
        <begin position="93"/>
        <end position="129"/>
    </location>
</feature>
<protein>
    <submittedName>
        <fullName evidence="5">Helix-turn-helix transcriptional regulator</fullName>
    </submittedName>
</protein>
<comment type="caution">
    <text evidence="5">The sequence shown here is derived from an EMBL/GenBank/DDBJ whole genome shotgun (WGS) entry which is preliminary data.</text>
</comment>
<name>A0A848LFH1_9BACT</name>
<dbReference type="EMBL" id="JABBJJ010000047">
    <property type="protein sequence ID" value="NMO15783.1"/>
    <property type="molecule type" value="Genomic_DNA"/>
</dbReference>
<organism evidence="5 6">
    <name type="scientific">Pyxidicoccus fallax</name>
    <dbReference type="NCBI Taxonomy" id="394095"/>
    <lineage>
        <taxon>Bacteria</taxon>
        <taxon>Pseudomonadati</taxon>
        <taxon>Myxococcota</taxon>
        <taxon>Myxococcia</taxon>
        <taxon>Myxococcales</taxon>
        <taxon>Cystobacterineae</taxon>
        <taxon>Myxococcaceae</taxon>
        <taxon>Pyxidicoccus</taxon>
    </lineage>
</organism>
<dbReference type="GO" id="GO:0000976">
    <property type="term" value="F:transcription cis-regulatory region binding"/>
    <property type="evidence" value="ECO:0007669"/>
    <property type="project" value="TreeGrafter"/>
</dbReference>
<dbReference type="PRINTS" id="PR00455">
    <property type="entry name" value="HTHTETR"/>
</dbReference>
<dbReference type="PROSITE" id="PS50977">
    <property type="entry name" value="HTH_TETR_2"/>
    <property type="match status" value="1"/>
</dbReference>
<dbReference type="AlphaFoldDB" id="A0A848LFH1"/>
<keyword evidence="6" id="KW-1185">Reference proteome</keyword>
<dbReference type="PANTHER" id="PTHR30055">
    <property type="entry name" value="HTH-TYPE TRANSCRIPTIONAL REGULATOR RUTR"/>
    <property type="match status" value="1"/>
</dbReference>
<keyword evidence="1 2" id="KW-0238">DNA-binding</keyword>
<dbReference type="InterPro" id="IPR009057">
    <property type="entry name" value="Homeodomain-like_sf"/>
</dbReference>
<dbReference type="PROSITE" id="PS01081">
    <property type="entry name" value="HTH_TETR_1"/>
    <property type="match status" value="1"/>
</dbReference>
<evidence type="ECO:0000313" key="5">
    <source>
        <dbReference type="EMBL" id="NMO15783.1"/>
    </source>
</evidence>
<evidence type="ECO:0000256" key="3">
    <source>
        <dbReference type="SAM" id="MobiDB-lite"/>
    </source>
</evidence>
<evidence type="ECO:0000256" key="1">
    <source>
        <dbReference type="ARBA" id="ARBA00023125"/>
    </source>
</evidence>
<dbReference type="InterPro" id="IPR023772">
    <property type="entry name" value="DNA-bd_HTH_TetR-type_CS"/>
</dbReference>
<dbReference type="RefSeq" id="WP_169345069.1">
    <property type="nucleotide sequence ID" value="NZ_JABBJJ010000047.1"/>
</dbReference>
<dbReference type="SUPFAM" id="SSF46689">
    <property type="entry name" value="Homeodomain-like"/>
    <property type="match status" value="1"/>
</dbReference>
<sequence length="129" mass="14250">MFGLPWFDLIVAPVWRIRDEGGTRDRLLQAASGLLREQGPGALTLEAVARRAHVSRGTLRYHFGGKQGLVEALVREQRGPTAALRALLKWKQGGRGRVSGPRRPTRSRVPRAAPAGDARRRSGDRWALP</sequence>
<dbReference type="Proteomes" id="UP000518300">
    <property type="component" value="Unassembled WGS sequence"/>
</dbReference>
<reference evidence="5 6" key="1">
    <citation type="submission" date="2020-04" db="EMBL/GenBank/DDBJ databases">
        <title>Draft genome of Pyxidicoccus fallax type strain.</title>
        <authorList>
            <person name="Whitworth D.E."/>
        </authorList>
    </citation>
    <scope>NUCLEOTIDE SEQUENCE [LARGE SCALE GENOMIC DNA]</scope>
    <source>
        <strain evidence="5 6">DSM 14698</strain>
    </source>
</reference>
<proteinExistence type="predicted"/>
<dbReference type="PANTHER" id="PTHR30055:SF209">
    <property type="entry name" value="POSSIBLE TRANSCRIPTIONAL REGULATORY PROTEIN (PROBABLY TETR-FAMILY)"/>
    <property type="match status" value="1"/>
</dbReference>
<evidence type="ECO:0000313" key="6">
    <source>
        <dbReference type="Proteomes" id="UP000518300"/>
    </source>
</evidence>
<feature type="DNA-binding region" description="H-T-H motif" evidence="2">
    <location>
        <begin position="44"/>
        <end position="63"/>
    </location>
</feature>
<accession>A0A848LFH1</accession>
<evidence type="ECO:0000256" key="2">
    <source>
        <dbReference type="PROSITE-ProRule" id="PRU00335"/>
    </source>
</evidence>
<dbReference type="InterPro" id="IPR050109">
    <property type="entry name" value="HTH-type_TetR-like_transc_reg"/>
</dbReference>
<dbReference type="Pfam" id="PF00440">
    <property type="entry name" value="TetR_N"/>
    <property type="match status" value="1"/>
</dbReference>